<dbReference type="EMBL" id="QXFL01000006">
    <property type="protein sequence ID" value="RIV84672.1"/>
    <property type="molecule type" value="Genomic_DNA"/>
</dbReference>
<keyword evidence="1" id="KW-0812">Transmembrane</keyword>
<feature type="transmembrane region" description="Helical" evidence="1">
    <location>
        <begin position="27"/>
        <end position="43"/>
    </location>
</feature>
<evidence type="ECO:0000313" key="2">
    <source>
        <dbReference type="EMBL" id="RIV84672.1"/>
    </source>
</evidence>
<keyword evidence="3" id="KW-1185">Reference proteome</keyword>
<organism evidence="2 3">
    <name type="scientific">Aurantiacibacter zhengii</name>
    <dbReference type="NCBI Taxonomy" id="2307003"/>
    <lineage>
        <taxon>Bacteria</taxon>
        <taxon>Pseudomonadati</taxon>
        <taxon>Pseudomonadota</taxon>
        <taxon>Alphaproteobacteria</taxon>
        <taxon>Sphingomonadales</taxon>
        <taxon>Erythrobacteraceae</taxon>
        <taxon>Aurantiacibacter</taxon>
    </lineage>
</organism>
<evidence type="ECO:0000256" key="1">
    <source>
        <dbReference type="SAM" id="Phobius"/>
    </source>
</evidence>
<dbReference type="Proteomes" id="UP000286576">
    <property type="component" value="Unassembled WGS sequence"/>
</dbReference>
<feature type="transmembrane region" description="Helical" evidence="1">
    <location>
        <begin position="259"/>
        <end position="277"/>
    </location>
</feature>
<keyword evidence="1" id="KW-0472">Membrane</keyword>
<comment type="caution">
    <text evidence="2">The sequence shown here is derived from an EMBL/GenBank/DDBJ whole genome shotgun (WGS) entry which is preliminary data.</text>
</comment>
<gene>
    <name evidence="2" type="ORF">D2V07_13965</name>
</gene>
<keyword evidence="1" id="KW-1133">Transmembrane helix</keyword>
<accession>A0A418NQB3</accession>
<dbReference type="AlphaFoldDB" id="A0A418NQB3"/>
<name>A0A418NQB3_9SPHN</name>
<evidence type="ECO:0000313" key="3">
    <source>
        <dbReference type="Proteomes" id="UP000286576"/>
    </source>
</evidence>
<reference evidence="2 3" key="1">
    <citation type="submission" date="2018-08" db="EMBL/GenBank/DDBJ databases">
        <title>Erythrobacter zhengii sp.nov., a bacterium isolated from deep-sea sediment.</title>
        <authorList>
            <person name="Fang C."/>
            <person name="Wu Y.-H."/>
            <person name="Sun C."/>
            <person name="Wang H."/>
            <person name="Cheng H."/>
            <person name="Meng F.-X."/>
            <person name="Wang C.-S."/>
            <person name="Xu X.-W."/>
        </authorList>
    </citation>
    <scope>NUCLEOTIDE SEQUENCE [LARGE SCALE GENOMIC DNA]</scope>
    <source>
        <strain evidence="2 3">V18</strain>
    </source>
</reference>
<proteinExistence type="predicted"/>
<feature type="transmembrane region" description="Helical" evidence="1">
    <location>
        <begin position="58"/>
        <end position="79"/>
    </location>
</feature>
<dbReference type="RefSeq" id="WP_119587562.1">
    <property type="nucleotide sequence ID" value="NZ_CAWODQ010000026.1"/>
</dbReference>
<dbReference type="OrthoDB" id="9794709at2"/>
<protein>
    <submittedName>
        <fullName evidence="2">Uncharacterized protein</fullName>
    </submittedName>
</protein>
<sequence length="298" mass="33763">MSILKPDSDTTEPIHFSEAYRRAKRNVLFWATTTIVVAAGARAERDIEVTGLVNGLAFPPWMMLLGLLLILVFMLTGYIRAEQDLINLNTEEVVRHRIRGVIELVAGLRTTILELRQEAEHERYRTENLFAGSRSAIEKLDTDLQSVFNNERDFVQHNVDMQNAIKNLGDAPPWREVGKITHTFGTRVAVQARQVLDNYRTIHHEFIANAPPSYTREDLDAHFTQLLTPIDELTARLTGLASAISKAHKSWFRWHDRGPVWLAFALAMFLAIVRLSASETLDVWLGIADPPTESPAEE</sequence>